<proteinExistence type="predicted"/>
<dbReference type="Proteomes" id="UP000235220">
    <property type="component" value="Chromosome 10"/>
</dbReference>
<dbReference type="InterPro" id="IPR013103">
    <property type="entry name" value="RVT_2"/>
</dbReference>
<dbReference type="RefSeq" id="XP_035550678.1">
    <property type="nucleotide sequence ID" value="XM_035694785.1"/>
</dbReference>
<protein>
    <submittedName>
        <fullName evidence="4">Uncharacterized protein LOC118349584</fullName>
    </submittedName>
</protein>
<keyword evidence="1" id="KW-0812">Transmembrane</keyword>
<organism evidence="3 4">
    <name type="scientific">Juglans regia</name>
    <name type="common">English walnut</name>
    <dbReference type="NCBI Taxonomy" id="51240"/>
    <lineage>
        <taxon>Eukaryota</taxon>
        <taxon>Viridiplantae</taxon>
        <taxon>Streptophyta</taxon>
        <taxon>Embryophyta</taxon>
        <taxon>Tracheophyta</taxon>
        <taxon>Spermatophyta</taxon>
        <taxon>Magnoliopsida</taxon>
        <taxon>eudicotyledons</taxon>
        <taxon>Gunneridae</taxon>
        <taxon>Pentapetalae</taxon>
        <taxon>rosids</taxon>
        <taxon>fabids</taxon>
        <taxon>Fagales</taxon>
        <taxon>Juglandaceae</taxon>
        <taxon>Juglans</taxon>
    </lineage>
</organism>
<dbReference type="GeneID" id="118349584"/>
<dbReference type="PANTHER" id="PTHR43383:SF2">
    <property type="entry name" value="AMIDOHYDROLASE 2 FAMILY PROTEIN"/>
    <property type="match status" value="1"/>
</dbReference>
<reference evidence="4" key="1">
    <citation type="submission" date="2025-08" db="UniProtKB">
        <authorList>
            <consortium name="RefSeq"/>
        </authorList>
    </citation>
    <scope>IDENTIFICATION</scope>
    <source>
        <tissue evidence="4">Leaves</tissue>
    </source>
</reference>
<dbReference type="AlphaFoldDB" id="A0A6P9F446"/>
<keyword evidence="1" id="KW-1133">Transmembrane helix</keyword>
<evidence type="ECO:0000313" key="3">
    <source>
        <dbReference type="Proteomes" id="UP000235220"/>
    </source>
</evidence>
<dbReference type="OrthoDB" id="414104at2759"/>
<gene>
    <name evidence="4" type="primary">LOC118349584</name>
</gene>
<keyword evidence="1" id="KW-0472">Membrane</keyword>
<keyword evidence="3" id="KW-1185">Reference proteome</keyword>
<feature type="domain" description="Reverse transcriptase Ty1/copia-type" evidence="2">
    <location>
        <begin position="194"/>
        <end position="323"/>
    </location>
</feature>
<dbReference type="PANTHER" id="PTHR43383">
    <property type="entry name" value="NODULIN 6"/>
    <property type="match status" value="1"/>
</dbReference>
<dbReference type="InParanoid" id="A0A6P9F446"/>
<evidence type="ECO:0000259" key="2">
    <source>
        <dbReference type="Pfam" id="PF07727"/>
    </source>
</evidence>
<dbReference type="KEGG" id="jre:118349584"/>
<accession>A0A6P9F446</accession>
<dbReference type="SUPFAM" id="SSF56672">
    <property type="entry name" value="DNA/RNA polymerases"/>
    <property type="match status" value="1"/>
</dbReference>
<evidence type="ECO:0000313" key="4">
    <source>
        <dbReference type="RefSeq" id="XP_035550678.1"/>
    </source>
</evidence>
<name>A0A6P9F446_JUGRE</name>
<sequence length="328" mass="37640">MYEKKQRKKPLWYPYVRELDRQPGGDSLQWNLPFYGVRRKGKKKTVLDMLPYLHLGYVADPSEMQSDISSQGPICPLADSDLKPKKRVATQLHVKLEKKMLHACDFCNGIYSWWLVAHRSCLWYHRRCLWWLVVVVLFVVGGRKLFQGISDDLKCRLRYWAPKLSSSSFFVHTGESPVVIGCRKACLSPTTATSGKHSVGCRWVYTIKIHLDGSVERLKAQLVAGYTQTYGIDYDETFSPVAKISSIHVLISLSANLDWPLFQLDVKNAFLHDDLNEEVYMEQPPGFVAQGEYRGIVCKLKKTLYGLKQSPQAWFGRFSDVVLAFDLH</sequence>
<dbReference type="Pfam" id="PF07727">
    <property type="entry name" value="RVT_2"/>
    <property type="match status" value="1"/>
</dbReference>
<evidence type="ECO:0000256" key="1">
    <source>
        <dbReference type="SAM" id="Phobius"/>
    </source>
</evidence>
<feature type="transmembrane region" description="Helical" evidence="1">
    <location>
        <begin position="128"/>
        <end position="146"/>
    </location>
</feature>
<dbReference type="InterPro" id="IPR043502">
    <property type="entry name" value="DNA/RNA_pol_sf"/>
</dbReference>